<evidence type="ECO:0000313" key="2">
    <source>
        <dbReference type="Proteomes" id="UP000017246"/>
    </source>
</evidence>
<organism evidence="1 2">
    <name type="scientific">Echinococcus multilocularis</name>
    <name type="common">Fox tapeworm</name>
    <dbReference type="NCBI Taxonomy" id="6211"/>
    <lineage>
        <taxon>Eukaryota</taxon>
        <taxon>Metazoa</taxon>
        <taxon>Spiralia</taxon>
        <taxon>Lophotrochozoa</taxon>
        <taxon>Platyhelminthes</taxon>
        <taxon>Cestoda</taxon>
        <taxon>Eucestoda</taxon>
        <taxon>Cyclophyllidea</taxon>
        <taxon>Taeniidae</taxon>
        <taxon>Echinococcus</taxon>
    </lineage>
</organism>
<dbReference type="Proteomes" id="UP000017246">
    <property type="component" value="Unassembled WGS sequence"/>
</dbReference>
<evidence type="ECO:0000313" key="1">
    <source>
        <dbReference type="EMBL" id="CDS38244.1"/>
    </source>
</evidence>
<sequence>MTEARLTCTFNGTGTPATIVATKYASPVYVLNASKPANYTENFQEIVTFDVKQEASSTTYEVTVQRRFRIDYIGCTDGLNWMTYMIEWAAVPRGSAPKLPLFWAVVMWKFSFYDI</sequence>
<gene>
    <name evidence="1" type="ORF">EmuJ_000559600</name>
</gene>
<reference evidence="1" key="2">
    <citation type="submission" date="2015-11" db="EMBL/GenBank/DDBJ databases">
        <authorList>
            <person name="Zhang Y."/>
            <person name="Guo Z."/>
        </authorList>
    </citation>
    <scope>NUCLEOTIDE SEQUENCE</scope>
</reference>
<proteinExistence type="predicted"/>
<accession>A0A068Y7R9</accession>
<protein>
    <submittedName>
        <fullName evidence="1">Uncharacterized protein</fullName>
    </submittedName>
</protein>
<name>A0A068Y7R9_ECHMU</name>
<dbReference type="EMBL" id="LN902261">
    <property type="protein sequence ID" value="CDS38244.1"/>
    <property type="molecule type" value="Genomic_DNA"/>
</dbReference>
<reference evidence="1" key="1">
    <citation type="journal article" date="2013" name="Nature">
        <title>The genomes of four tapeworm species reveal adaptations to parasitism.</title>
        <authorList>
            <person name="Tsai I.J."/>
            <person name="Zarowiecki M."/>
            <person name="Holroyd N."/>
            <person name="Garciarrubio A."/>
            <person name="Sanchez-Flores A."/>
            <person name="Brooks K.L."/>
            <person name="Tracey A."/>
            <person name="Bobes R.J."/>
            <person name="Fragoso G."/>
            <person name="Sciutto E."/>
            <person name="Aslett M."/>
            <person name="Beasley H."/>
            <person name="Bennett H.M."/>
            <person name="Cai J."/>
            <person name="Camicia F."/>
            <person name="Clark R."/>
            <person name="Cucher M."/>
            <person name="De Silva N."/>
            <person name="Day T.A."/>
            <person name="Deplazes P."/>
            <person name="Estrada K."/>
            <person name="Fernandez C."/>
            <person name="Holland P.W."/>
            <person name="Hou J."/>
            <person name="Hu S."/>
            <person name="Huckvale T."/>
            <person name="Hung S.S."/>
            <person name="Kamenetzky L."/>
            <person name="Keane J.A."/>
            <person name="Kiss F."/>
            <person name="Koziol U."/>
            <person name="Lambert O."/>
            <person name="Liu K."/>
            <person name="Luo X."/>
            <person name="Luo Y."/>
            <person name="Macchiaroli N."/>
            <person name="Nichol S."/>
            <person name="Paps J."/>
            <person name="Parkinson J."/>
            <person name="Pouchkina-Stantcheva N."/>
            <person name="Riddiford N."/>
            <person name="Rosenzvit M."/>
            <person name="Salinas G."/>
            <person name="Wasmuth J.D."/>
            <person name="Zamanian M."/>
            <person name="Zheng Y."/>
            <person name="Cai X."/>
            <person name="Soberon X."/>
            <person name="Olson P.D."/>
            <person name="Laclette J.P."/>
            <person name="Brehm K."/>
            <person name="Berriman M."/>
            <person name="Garciarrubio A."/>
            <person name="Bobes R.J."/>
            <person name="Fragoso G."/>
            <person name="Sanchez-Flores A."/>
            <person name="Estrada K."/>
            <person name="Cevallos M.A."/>
            <person name="Morett E."/>
            <person name="Gonzalez V."/>
            <person name="Portillo T."/>
            <person name="Ochoa-Leyva A."/>
            <person name="Jose M.V."/>
            <person name="Sciutto E."/>
            <person name="Landa A."/>
            <person name="Jimenez L."/>
            <person name="Valdes V."/>
            <person name="Carrero J.C."/>
            <person name="Larralde C."/>
            <person name="Morales-Montor J."/>
            <person name="Limon-Lason J."/>
            <person name="Soberon X."/>
            <person name="Laclette J.P."/>
        </authorList>
    </citation>
    <scope>NUCLEOTIDE SEQUENCE [LARGE SCALE GENOMIC DNA]</scope>
</reference>
<keyword evidence="2" id="KW-1185">Reference proteome</keyword>
<dbReference type="AlphaFoldDB" id="A0A068Y7R9"/>